<evidence type="ECO:0000256" key="9">
    <source>
        <dbReference type="RuleBase" id="RU369094"/>
    </source>
</evidence>
<evidence type="ECO:0000256" key="7">
    <source>
        <dbReference type="ARBA" id="ARBA00023242"/>
    </source>
</evidence>
<evidence type="ECO:0000313" key="12">
    <source>
        <dbReference type="Proteomes" id="UP000694930"/>
    </source>
</evidence>
<dbReference type="PROSITE" id="PS01361">
    <property type="entry name" value="ZF_DOF_1"/>
    <property type="match status" value="1"/>
</dbReference>
<dbReference type="PANTHER" id="PTHR31992:SF296">
    <property type="entry name" value="DOF ZINC FINGER PROTEIN"/>
    <property type="match status" value="1"/>
</dbReference>
<keyword evidence="1 9" id="KW-0479">Metal-binding</keyword>
<dbReference type="Pfam" id="PF02701">
    <property type="entry name" value="Zn_ribbon_Dof"/>
    <property type="match status" value="1"/>
</dbReference>
<evidence type="ECO:0000256" key="10">
    <source>
        <dbReference type="SAM" id="MobiDB-lite"/>
    </source>
</evidence>
<dbReference type="PANTHER" id="PTHR31992">
    <property type="entry name" value="DOF ZINC FINGER PROTEIN DOF1.4-RELATED"/>
    <property type="match status" value="1"/>
</dbReference>
<proteinExistence type="predicted"/>
<dbReference type="InterPro" id="IPR003851">
    <property type="entry name" value="Znf_Dof"/>
</dbReference>
<reference evidence="13" key="2">
    <citation type="submission" date="2025-08" db="UniProtKB">
        <authorList>
            <consortium name="RefSeq"/>
        </authorList>
    </citation>
    <scope>IDENTIFICATION</scope>
</reference>
<keyword evidence="5 8" id="KW-0238">DNA-binding</keyword>
<dbReference type="Proteomes" id="UP000694930">
    <property type="component" value="Chromosome 8"/>
</dbReference>
<sequence>MDTSQWPQGIVVKTMEEMKIPKNTNTRKIRAQQQQNDEALKNCPRCNSTNTKFCYYNNYSLSQPRFFCKNCRRYWTDGGSLRNIPIGGVSRKSKKSSSINTMKNNIISPKVQDINNNNNNNNPNNKGVDQDLNLDFSSDFKIISELIQVPNNNSFMPIMPNISNPNSIYLFSSNLDHGLIGSSSISDGGYECHNIIQDLQVCTSTTTSGGILFPFEDLKQVSNTSEQSRDGESSSNGYWDVILGGN</sequence>
<keyword evidence="4 9" id="KW-0805">Transcription regulation</keyword>
<organism evidence="12 13">
    <name type="scientific">Solanum pennellii</name>
    <name type="common">Tomato</name>
    <name type="synonym">Lycopersicon pennellii</name>
    <dbReference type="NCBI Taxonomy" id="28526"/>
    <lineage>
        <taxon>Eukaryota</taxon>
        <taxon>Viridiplantae</taxon>
        <taxon>Streptophyta</taxon>
        <taxon>Embryophyta</taxon>
        <taxon>Tracheophyta</taxon>
        <taxon>Spermatophyta</taxon>
        <taxon>Magnoliopsida</taxon>
        <taxon>eudicotyledons</taxon>
        <taxon>Gunneridae</taxon>
        <taxon>Pentapetalae</taxon>
        <taxon>asterids</taxon>
        <taxon>lamiids</taxon>
        <taxon>Solanales</taxon>
        <taxon>Solanaceae</taxon>
        <taxon>Solanoideae</taxon>
        <taxon>Solaneae</taxon>
        <taxon>Solanum</taxon>
        <taxon>Solanum subgen. Lycopersicon</taxon>
    </lineage>
</organism>
<evidence type="ECO:0000313" key="13">
    <source>
        <dbReference type="RefSeq" id="XP_015084663.1"/>
    </source>
</evidence>
<evidence type="ECO:0000256" key="6">
    <source>
        <dbReference type="ARBA" id="ARBA00023163"/>
    </source>
</evidence>
<comment type="subcellular location">
    <subcellularLocation>
        <location evidence="8 9">Nucleus</location>
    </subcellularLocation>
</comment>
<keyword evidence="2 8" id="KW-0863">Zinc-finger</keyword>
<keyword evidence="6 9" id="KW-0804">Transcription</keyword>
<feature type="compositionally biased region" description="Low complexity" evidence="10">
    <location>
        <begin position="115"/>
        <end position="125"/>
    </location>
</feature>
<evidence type="ECO:0000256" key="5">
    <source>
        <dbReference type="ARBA" id="ARBA00023125"/>
    </source>
</evidence>
<keyword evidence="3 9" id="KW-0862">Zinc</keyword>
<evidence type="ECO:0000256" key="3">
    <source>
        <dbReference type="ARBA" id="ARBA00022833"/>
    </source>
</evidence>
<evidence type="ECO:0000256" key="2">
    <source>
        <dbReference type="ARBA" id="ARBA00022771"/>
    </source>
</evidence>
<dbReference type="InterPro" id="IPR045174">
    <property type="entry name" value="Dof"/>
</dbReference>
<feature type="domain" description="Dof-type" evidence="11">
    <location>
        <begin position="41"/>
        <end position="95"/>
    </location>
</feature>
<dbReference type="GeneID" id="107028126"/>
<evidence type="ECO:0000256" key="1">
    <source>
        <dbReference type="ARBA" id="ARBA00022723"/>
    </source>
</evidence>
<accession>A0ABM1HF48</accession>
<name>A0ABM1HF48_SOLPN</name>
<evidence type="ECO:0000256" key="4">
    <source>
        <dbReference type="ARBA" id="ARBA00023015"/>
    </source>
</evidence>
<evidence type="ECO:0000259" key="11">
    <source>
        <dbReference type="PROSITE" id="PS50884"/>
    </source>
</evidence>
<dbReference type="PROSITE" id="PS50884">
    <property type="entry name" value="ZF_DOF_2"/>
    <property type="match status" value="1"/>
</dbReference>
<dbReference type="RefSeq" id="XP_015084663.1">
    <property type="nucleotide sequence ID" value="XM_015229177.2"/>
</dbReference>
<keyword evidence="12" id="KW-1185">Reference proteome</keyword>
<comment type="function">
    <text evidence="9">Transcription factor that binds specifically to a 5'-AA[AG]G-3' consensus core sequence.</text>
</comment>
<keyword evidence="7 8" id="KW-0539">Nucleus</keyword>
<reference evidence="12" key="1">
    <citation type="journal article" date="2014" name="Nat. Genet.">
        <title>The genome of the stress-tolerant wild tomato species Solanum pennellii.</title>
        <authorList>
            <person name="Bolger A."/>
            <person name="Scossa F."/>
            <person name="Bolger M.E."/>
            <person name="Lanz C."/>
            <person name="Maumus F."/>
            <person name="Tohge T."/>
            <person name="Quesneville H."/>
            <person name="Alseekh S."/>
            <person name="Sorensen I."/>
            <person name="Lichtenstein G."/>
            <person name="Fich E.A."/>
            <person name="Conte M."/>
            <person name="Keller H."/>
            <person name="Schneeberger K."/>
            <person name="Schwacke R."/>
            <person name="Ofner I."/>
            <person name="Vrebalov J."/>
            <person name="Xu Y."/>
            <person name="Osorio S."/>
            <person name="Aflitos S.A."/>
            <person name="Schijlen E."/>
            <person name="Jimenez-Gomez J.M."/>
            <person name="Ryngajllo M."/>
            <person name="Kimura S."/>
            <person name="Kumar R."/>
            <person name="Koenig D."/>
            <person name="Headland L.R."/>
            <person name="Maloof J.N."/>
            <person name="Sinha N."/>
            <person name="van Ham R.C."/>
            <person name="Lankhorst R.K."/>
            <person name="Mao L."/>
            <person name="Vogel A."/>
            <person name="Arsova B."/>
            <person name="Panstruga R."/>
            <person name="Fei Z."/>
            <person name="Rose J.K."/>
            <person name="Zamir D."/>
            <person name="Carrari F."/>
            <person name="Giovannoni J.J."/>
            <person name="Weigel D."/>
            <person name="Usadel B."/>
            <person name="Fernie A.R."/>
        </authorList>
    </citation>
    <scope>NUCLEOTIDE SEQUENCE [LARGE SCALE GENOMIC DNA]</scope>
    <source>
        <strain evidence="12">cv. LA0716</strain>
    </source>
</reference>
<feature type="region of interest" description="Disordered" evidence="10">
    <location>
        <begin position="110"/>
        <end position="130"/>
    </location>
</feature>
<protein>
    <recommendedName>
        <fullName evidence="9">Dof zinc finger protein</fullName>
    </recommendedName>
</protein>
<gene>
    <name evidence="13" type="primary">LOC107028126</name>
</gene>
<evidence type="ECO:0000256" key="8">
    <source>
        <dbReference type="PROSITE-ProRule" id="PRU00071"/>
    </source>
</evidence>